<evidence type="ECO:0000313" key="2">
    <source>
        <dbReference type="EMBL" id="GAH22018.1"/>
    </source>
</evidence>
<name>X1FMP2_9ZZZZ</name>
<dbReference type="InterPro" id="IPR001509">
    <property type="entry name" value="Epimerase_deHydtase"/>
</dbReference>
<gene>
    <name evidence="2" type="ORF">S01H4_65015</name>
</gene>
<accession>X1FMP2</accession>
<dbReference type="Pfam" id="PF01370">
    <property type="entry name" value="Epimerase"/>
    <property type="match status" value="1"/>
</dbReference>
<proteinExistence type="predicted"/>
<reference evidence="2" key="1">
    <citation type="journal article" date="2014" name="Front. Microbiol.">
        <title>High frequency of phylogenetically diverse reductive dehalogenase-homologous genes in deep subseafloor sedimentary metagenomes.</title>
        <authorList>
            <person name="Kawai M."/>
            <person name="Futagami T."/>
            <person name="Toyoda A."/>
            <person name="Takaki Y."/>
            <person name="Nishi S."/>
            <person name="Hori S."/>
            <person name="Arai W."/>
            <person name="Tsubouchi T."/>
            <person name="Morono Y."/>
            <person name="Uchiyama I."/>
            <person name="Ito T."/>
            <person name="Fujiyama A."/>
            <person name="Inagaki F."/>
            <person name="Takami H."/>
        </authorList>
    </citation>
    <scope>NUCLEOTIDE SEQUENCE</scope>
    <source>
        <strain evidence="2">Expedition CK06-06</strain>
    </source>
</reference>
<protein>
    <recommendedName>
        <fullName evidence="1">NAD-dependent epimerase/dehydratase domain-containing protein</fullName>
    </recommendedName>
</protein>
<dbReference type="EMBL" id="BART01039626">
    <property type="protein sequence ID" value="GAH22018.1"/>
    <property type="molecule type" value="Genomic_DNA"/>
</dbReference>
<comment type="caution">
    <text evidence="2">The sequence shown here is derived from an EMBL/GenBank/DDBJ whole genome shotgun (WGS) entry which is preliminary data.</text>
</comment>
<sequence length="105" mass="11799">MKKYLILGAGSAIAKYFTNRLRKEDNIVFELSSNKGKKKVYSVNSIKNVIISYKPDVIINFVGTFIDDYSKSYKINVIIPKNLLDAAIEQDFNGKLVLIGSAAEY</sequence>
<feature type="non-terminal residue" evidence="2">
    <location>
        <position position="105"/>
    </location>
</feature>
<organism evidence="2">
    <name type="scientific">marine sediment metagenome</name>
    <dbReference type="NCBI Taxonomy" id="412755"/>
    <lineage>
        <taxon>unclassified sequences</taxon>
        <taxon>metagenomes</taxon>
        <taxon>ecological metagenomes</taxon>
    </lineage>
</organism>
<dbReference type="SUPFAM" id="SSF51735">
    <property type="entry name" value="NAD(P)-binding Rossmann-fold domains"/>
    <property type="match status" value="1"/>
</dbReference>
<dbReference type="InterPro" id="IPR036291">
    <property type="entry name" value="NAD(P)-bd_dom_sf"/>
</dbReference>
<dbReference type="AlphaFoldDB" id="X1FMP2"/>
<evidence type="ECO:0000259" key="1">
    <source>
        <dbReference type="Pfam" id="PF01370"/>
    </source>
</evidence>
<feature type="domain" description="NAD-dependent epimerase/dehydratase" evidence="1">
    <location>
        <begin position="5"/>
        <end position="105"/>
    </location>
</feature>
<dbReference type="Gene3D" id="3.40.50.720">
    <property type="entry name" value="NAD(P)-binding Rossmann-like Domain"/>
    <property type="match status" value="1"/>
</dbReference>